<keyword evidence="3" id="KW-1185">Reference proteome</keyword>
<evidence type="ECO:0000313" key="2">
    <source>
        <dbReference type="EMBL" id="KAK5627829.1"/>
    </source>
</evidence>
<keyword evidence="1" id="KW-0732">Signal</keyword>
<dbReference type="Proteomes" id="UP001305414">
    <property type="component" value="Unassembled WGS sequence"/>
</dbReference>
<evidence type="ECO:0000313" key="3">
    <source>
        <dbReference type="Proteomes" id="UP001305414"/>
    </source>
</evidence>
<feature type="signal peptide" evidence="1">
    <location>
        <begin position="1"/>
        <end position="18"/>
    </location>
</feature>
<organism evidence="2 3">
    <name type="scientific">Xylaria bambusicola</name>
    <dbReference type="NCBI Taxonomy" id="326684"/>
    <lineage>
        <taxon>Eukaryota</taxon>
        <taxon>Fungi</taxon>
        <taxon>Dikarya</taxon>
        <taxon>Ascomycota</taxon>
        <taxon>Pezizomycotina</taxon>
        <taxon>Sordariomycetes</taxon>
        <taxon>Xylariomycetidae</taxon>
        <taxon>Xylariales</taxon>
        <taxon>Xylariaceae</taxon>
        <taxon>Xylaria</taxon>
    </lineage>
</organism>
<sequence length="349" mass="36329">MLRNLLLVAATFGGLVSAETMTFVISTTDISCTTQFGSGGVAPTPIPTRKTLTTITTTVTDSTKTVPAVAYVTAATVTVTDHTSTYYTWGIDTVTVPTFTSSGGRLVLTVATGTFALTACSGEARPTVTVYSGTYTPVSGQNTVLPSTYPTQASCRTGVTWSFLLEPTVTSGTVTSTVTATSTVTSPTTTSTSTILLATRFTYLTTVTVTETTYTPHAVVTTTTVACPEETVTKTLAAQCAPTNLIGAINGEGLQSGRYADRISVIYTRNDPWGTDASLCCQACLDNEGCGAAMSISGACGLYYTATVDAEPVCDAFIFSFTSTPRVWPGQGLVVSNGCDRVEFSHSNP</sequence>
<name>A0AAN7UUJ6_9PEZI</name>
<dbReference type="EMBL" id="JAWHQM010000006">
    <property type="protein sequence ID" value="KAK5627829.1"/>
    <property type="molecule type" value="Genomic_DNA"/>
</dbReference>
<protein>
    <recommendedName>
        <fullName evidence="4">Apple domain-containing protein</fullName>
    </recommendedName>
</protein>
<comment type="caution">
    <text evidence="2">The sequence shown here is derived from an EMBL/GenBank/DDBJ whole genome shotgun (WGS) entry which is preliminary data.</text>
</comment>
<dbReference type="AlphaFoldDB" id="A0AAN7UUJ6"/>
<evidence type="ECO:0008006" key="4">
    <source>
        <dbReference type="Google" id="ProtNLM"/>
    </source>
</evidence>
<evidence type="ECO:0000256" key="1">
    <source>
        <dbReference type="SAM" id="SignalP"/>
    </source>
</evidence>
<proteinExistence type="predicted"/>
<feature type="chain" id="PRO_5042855224" description="Apple domain-containing protein" evidence="1">
    <location>
        <begin position="19"/>
        <end position="349"/>
    </location>
</feature>
<reference evidence="2 3" key="1">
    <citation type="submission" date="2023-10" db="EMBL/GenBank/DDBJ databases">
        <title>Draft genome sequence of Xylaria bambusicola isolate GMP-LS, the root and basal stem rot pathogen of sugarcane in Indonesia.</title>
        <authorList>
            <person name="Selvaraj P."/>
            <person name="Muralishankar V."/>
            <person name="Muruganantham S."/>
            <person name="Sp S."/>
            <person name="Haryani S."/>
            <person name="Lau K.J.X."/>
            <person name="Naqvi N.I."/>
        </authorList>
    </citation>
    <scope>NUCLEOTIDE SEQUENCE [LARGE SCALE GENOMIC DNA]</scope>
    <source>
        <strain evidence="2">GMP-LS</strain>
    </source>
</reference>
<gene>
    <name evidence="2" type="ORF">RRF57_003544</name>
</gene>
<accession>A0AAN7UUJ6</accession>